<feature type="compositionally biased region" description="Basic and acidic residues" evidence="1">
    <location>
        <begin position="167"/>
        <end position="179"/>
    </location>
</feature>
<dbReference type="PANTHER" id="PTHR15503">
    <property type="entry name" value="LDOC1 RELATED"/>
    <property type="match status" value="1"/>
</dbReference>
<dbReference type="SUPFAM" id="SSF56672">
    <property type="entry name" value="DNA/RNA polymerases"/>
    <property type="match status" value="1"/>
</dbReference>
<gene>
    <name evidence="3" type="ORF">Tci_064105</name>
</gene>
<protein>
    <recommendedName>
        <fullName evidence="2">Retrotransposon gag domain-containing protein</fullName>
    </recommendedName>
</protein>
<dbReference type="InterPro" id="IPR043502">
    <property type="entry name" value="DNA/RNA_pol_sf"/>
</dbReference>
<sequence>MVNARHKEVLKASTSKRADSLTNDADHDDNDNGNEMDTYRDFMACDVPKFDGTLDSIASTRWLSAVEGAFRTSCCKEKNKGEEWIGSCTWKEFKELFNAEYALAKEVDKIQEEFQTLMKINETVNELWKKFNDLIPYCPEYHRIKKLKSSGERSGFAWRKNKEDKESKKKLEFKDQDTKKLKHDHGRRGGGTQANVKSVIKPILESVGKIYRLNEWPNPKAIEAKPLKPIKEKKIEKAGVPNLKARVYVMATKEDKLVHDVLIETNFKKKIAKDVLVAKELLDVFPKDLLCILPERHVEFQINLITGVTPIAKTLYHLAPSEMKELMSQLQELLDKCFIRPKSSPWGFLILFVKKKDDSMRMYIDYPKFMIIAGADNRPPMLEKSIYDFWKSRMELYIENKENERMILNSVLNGPLVWPTVIKENDTTRTKKYEELSVAEKLQADCDLKATNIVLQGLPHDVYAIVNHHKVAKETWDRVKLLIQGTKFSLQEKECKLNDKFDKFSFVKGETFHSSVPPSHEHQSYMNHQTTSASQISFHSPQASTQPMTEFPQVDSSLVVLVFSQRDDQIAYLNKAMAILTVPKRLRKAAWFKEKAMLAKALESGQILDEEQLIFLADSRIPDGQAVQIIIPNTASFQTEDLDAYDSDYDNFSNAKAVLMVNLSNYGSDVISESNQGKGILLQTFTIFKNQSKEKENKYMKNEIDLEKKIKELDNIVYKVGQFAQTVHLLTKPQVFYDDTHKQALDYRNPFYLKKAQWIKPTLYDGSVISTQHAASPVIDDEETLILKEESRSKLTEKVKDPEAIKQNISHKPIDYVKLNQLSEEFGKRFVPQQELSDEQAFWLQTSHTNTDQSSSSPVKIEAPKKLLKITPDAITKGEWGFEHTKAVFLNENFPILKTLKYIFNVFDKDLLNEVTEVQTIFNHMEAAVQQYSLDKQCFEIVKKELFLENDRLFQQIMSQGVLLSIMNSTTFNGESVNLEMHRSESCDKCFDLDVELLKT</sequence>
<accession>A0A6L2P2L0</accession>
<organism evidence="3">
    <name type="scientific">Tanacetum cinerariifolium</name>
    <name type="common">Dalmatian daisy</name>
    <name type="synonym">Chrysanthemum cinerariifolium</name>
    <dbReference type="NCBI Taxonomy" id="118510"/>
    <lineage>
        <taxon>Eukaryota</taxon>
        <taxon>Viridiplantae</taxon>
        <taxon>Streptophyta</taxon>
        <taxon>Embryophyta</taxon>
        <taxon>Tracheophyta</taxon>
        <taxon>Spermatophyta</taxon>
        <taxon>Magnoliopsida</taxon>
        <taxon>eudicotyledons</taxon>
        <taxon>Gunneridae</taxon>
        <taxon>Pentapetalae</taxon>
        <taxon>asterids</taxon>
        <taxon>campanulids</taxon>
        <taxon>Asterales</taxon>
        <taxon>Asteraceae</taxon>
        <taxon>Asteroideae</taxon>
        <taxon>Anthemideae</taxon>
        <taxon>Anthemidinae</taxon>
        <taxon>Tanacetum</taxon>
    </lineage>
</organism>
<name>A0A6L2P2L0_TANCI</name>
<dbReference type="Pfam" id="PF03732">
    <property type="entry name" value="Retrotrans_gag"/>
    <property type="match status" value="1"/>
</dbReference>
<reference evidence="3" key="1">
    <citation type="journal article" date="2019" name="Sci. Rep.">
        <title>Draft genome of Tanacetum cinerariifolium, the natural source of mosquito coil.</title>
        <authorList>
            <person name="Yamashiro T."/>
            <person name="Shiraishi A."/>
            <person name="Satake H."/>
            <person name="Nakayama K."/>
        </authorList>
    </citation>
    <scope>NUCLEOTIDE SEQUENCE</scope>
</reference>
<proteinExistence type="predicted"/>
<feature type="domain" description="Retrotransposon gag" evidence="2">
    <location>
        <begin position="82"/>
        <end position="140"/>
    </location>
</feature>
<evidence type="ECO:0000256" key="1">
    <source>
        <dbReference type="SAM" id="MobiDB-lite"/>
    </source>
</evidence>
<evidence type="ECO:0000313" key="3">
    <source>
        <dbReference type="EMBL" id="GEU92127.1"/>
    </source>
</evidence>
<dbReference type="Gene3D" id="3.10.10.10">
    <property type="entry name" value="HIV Type 1 Reverse Transcriptase, subunit A, domain 1"/>
    <property type="match status" value="1"/>
</dbReference>
<evidence type="ECO:0000259" key="2">
    <source>
        <dbReference type="Pfam" id="PF03732"/>
    </source>
</evidence>
<comment type="caution">
    <text evidence="3">The sequence shown here is derived from an EMBL/GenBank/DDBJ whole genome shotgun (WGS) entry which is preliminary data.</text>
</comment>
<dbReference type="AlphaFoldDB" id="A0A6L2P2L0"/>
<dbReference type="InterPro" id="IPR005162">
    <property type="entry name" value="Retrotrans_gag_dom"/>
</dbReference>
<feature type="region of interest" description="Disordered" evidence="1">
    <location>
        <begin position="1"/>
        <end position="33"/>
    </location>
</feature>
<dbReference type="InterPro" id="IPR032567">
    <property type="entry name" value="RTL1-rel"/>
</dbReference>
<dbReference type="PANTHER" id="PTHR15503:SF42">
    <property type="entry name" value="ZINC FINGER, CCHC-TYPE, RETROTRANSPOSON GAG DOMAIN, ASPARTIC PEPTIDASE DOMAIN PROTEIN-RELATED"/>
    <property type="match status" value="1"/>
</dbReference>
<feature type="region of interest" description="Disordered" evidence="1">
    <location>
        <begin position="167"/>
        <end position="192"/>
    </location>
</feature>
<dbReference type="EMBL" id="BKCJ010010556">
    <property type="protein sequence ID" value="GEU92127.1"/>
    <property type="molecule type" value="Genomic_DNA"/>
</dbReference>
<feature type="compositionally biased region" description="Basic and acidic residues" evidence="1">
    <location>
        <begin position="1"/>
        <end position="10"/>
    </location>
</feature>